<gene>
    <name evidence="1" type="ORF">K6K13_20215</name>
</gene>
<name>A0ABX9AKX8_9ENTR</name>
<evidence type="ECO:0000313" key="1">
    <source>
        <dbReference type="EMBL" id="QZN95471.1"/>
    </source>
</evidence>
<organism evidence="1 2">
    <name type="scientific">Symbiopectobacterium purcellii</name>
    <dbReference type="NCBI Taxonomy" id="2871826"/>
    <lineage>
        <taxon>Bacteria</taxon>
        <taxon>Pseudomonadati</taxon>
        <taxon>Pseudomonadota</taxon>
        <taxon>Gammaproteobacteria</taxon>
        <taxon>Enterobacterales</taxon>
        <taxon>Enterobacteriaceae</taxon>
    </lineage>
</organism>
<sequence>MVFWKKLRDYIKNKALNEMATELKTAINGIDVPILIISYNNYVYVENMTLQLNRLGVVPIIIDNNSTDSDSRKALNDLNDSKKARVIFGKFNFGYRVGFMSPIYETLPNFFGYTDPDLAFEDNIPESFVEDFINLTEKYEIYKVGCALSLSKEIGKDLYMTTPKQRKPFYVAPKKFTVAEWESRFWNMQINDDLFELYAAPIDTTFAIYNKKYYFNNLLDAIRVAGRYSVTHLPWHPDIDIMNKEQSLAYYQNNNSNSWRTKK</sequence>
<dbReference type="InterPro" id="IPR029044">
    <property type="entry name" value="Nucleotide-diphossugar_trans"/>
</dbReference>
<dbReference type="RefSeq" id="WP_222158566.1">
    <property type="nucleotide sequence ID" value="NZ_CP081864.1"/>
</dbReference>
<protein>
    <submittedName>
        <fullName evidence="1">Glycosyltransferase</fullName>
    </submittedName>
</protein>
<evidence type="ECO:0000313" key="2">
    <source>
        <dbReference type="Proteomes" id="UP000825886"/>
    </source>
</evidence>
<dbReference type="EMBL" id="CP081864">
    <property type="protein sequence ID" value="QZN95471.1"/>
    <property type="molecule type" value="Genomic_DNA"/>
</dbReference>
<reference evidence="1 2" key="1">
    <citation type="submission" date="2021-08" db="EMBL/GenBank/DDBJ databases">
        <title>Culture and genomic analysis of Symbiopectobacterium purcellii sp. nov. gen. nov., isolated from the leafhopper Empoasca decipiens.</title>
        <authorList>
            <person name="Nadal-Jimenez P."/>
            <person name="Siozios S."/>
            <person name="Halliday N."/>
            <person name="Camara M."/>
            <person name="Hurst G.D.D."/>
        </authorList>
    </citation>
    <scope>NUCLEOTIDE SEQUENCE [LARGE SCALE GENOMIC DNA]</scope>
    <source>
        <strain evidence="1 2">SyEd1</strain>
    </source>
</reference>
<dbReference type="Proteomes" id="UP000825886">
    <property type="component" value="Chromosome"/>
</dbReference>
<keyword evidence="2" id="KW-1185">Reference proteome</keyword>
<proteinExistence type="predicted"/>
<dbReference type="SUPFAM" id="SSF53448">
    <property type="entry name" value="Nucleotide-diphospho-sugar transferases"/>
    <property type="match status" value="1"/>
</dbReference>
<accession>A0ABX9AKX8</accession>